<accession>A0A401PHN4</accession>
<evidence type="ECO:0000256" key="3">
    <source>
        <dbReference type="SAM" id="MobiDB-lite"/>
    </source>
</evidence>
<dbReference type="PANTHER" id="PTHR15904">
    <property type="entry name" value="FAM13"/>
    <property type="match status" value="1"/>
</dbReference>
<dbReference type="EMBL" id="BFAA01002147">
    <property type="protein sequence ID" value="GCB72642.1"/>
    <property type="molecule type" value="Genomic_DNA"/>
</dbReference>
<feature type="compositionally biased region" description="Basic and acidic residues" evidence="3">
    <location>
        <begin position="441"/>
        <end position="460"/>
    </location>
</feature>
<keyword evidence="6" id="KW-1185">Reference proteome</keyword>
<keyword evidence="2" id="KW-0175">Coiled coil</keyword>
<feature type="region of interest" description="Disordered" evidence="3">
    <location>
        <begin position="43"/>
        <end position="212"/>
    </location>
</feature>
<feature type="region of interest" description="Disordered" evidence="3">
    <location>
        <begin position="416"/>
        <end position="460"/>
    </location>
</feature>
<evidence type="ECO:0000259" key="4">
    <source>
        <dbReference type="Pfam" id="PF26116"/>
    </source>
</evidence>
<dbReference type="Proteomes" id="UP000288216">
    <property type="component" value="Unassembled WGS sequence"/>
</dbReference>
<feature type="compositionally biased region" description="Polar residues" evidence="3">
    <location>
        <begin position="144"/>
        <end position="154"/>
    </location>
</feature>
<name>A0A401PHN4_SCYTO</name>
<reference evidence="5 6" key="1">
    <citation type="journal article" date="2018" name="Nat. Ecol. Evol.">
        <title>Shark genomes provide insights into elasmobranch evolution and the origin of vertebrates.</title>
        <authorList>
            <person name="Hara Y"/>
            <person name="Yamaguchi K"/>
            <person name="Onimaru K"/>
            <person name="Kadota M"/>
            <person name="Koyanagi M"/>
            <person name="Keeley SD"/>
            <person name="Tatsumi K"/>
            <person name="Tanaka K"/>
            <person name="Motone F"/>
            <person name="Kageyama Y"/>
            <person name="Nozu R"/>
            <person name="Adachi N"/>
            <person name="Nishimura O"/>
            <person name="Nakagawa R"/>
            <person name="Tanegashima C"/>
            <person name="Kiyatake I"/>
            <person name="Matsumoto R"/>
            <person name="Murakumo K"/>
            <person name="Nishida K"/>
            <person name="Terakita A"/>
            <person name="Kuratani S"/>
            <person name="Sato K"/>
            <person name="Hyodo S Kuraku.S."/>
        </authorList>
    </citation>
    <scope>NUCLEOTIDE SEQUENCE [LARGE SCALE GENOMIC DNA]</scope>
</reference>
<feature type="region of interest" description="Disordered" evidence="3">
    <location>
        <begin position="333"/>
        <end position="360"/>
    </location>
</feature>
<evidence type="ECO:0000313" key="5">
    <source>
        <dbReference type="EMBL" id="GCB72642.1"/>
    </source>
</evidence>
<feature type="coiled-coil region" evidence="2">
    <location>
        <begin position="616"/>
        <end position="643"/>
    </location>
</feature>
<evidence type="ECO:0000256" key="2">
    <source>
        <dbReference type="SAM" id="Coils"/>
    </source>
</evidence>
<organism evidence="5 6">
    <name type="scientific">Scyliorhinus torazame</name>
    <name type="common">Cloudy catshark</name>
    <name type="synonym">Catulus torazame</name>
    <dbReference type="NCBI Taxonomy" id="75743"/>
    <lineage>
        <taxon>Eukaryota</taxon>
        <taxon>Metazoa</taxon>
        <taxon>Chordata</taxon>
        <taxon>Craniata</taxon>
        <taxon>Vertebrata</taxon>
        <taxon>Chondrichthyes</taxon>
        <taxon>Elasmobranchii</taxon>
        <taxon>Galeomorphii</taxon>
        <taxon>Galeoidea</taxon>
        <taxon>Carcharhiniformes</taxon>
        <taxon>Scyliorhinidae</taxon>
        <taxon>Scyliorhinus</taxon>
    </lineage>
</organism>
<dbReference type="AlphaFoldDB" id="A0A401PHN4"/>
<feature type="compositionally biased region" description="Basic and acidic residues" evidence="3">
    <location>
        <begin position="1"/>
        <end position="10"/>
    </location>
</feature>
<feature type="region of interest" description="Disordered" evidence="3">
    <location>
        <begin position="234"/>
        <end position="296"/>
    </location>
</feature>
<dbReference type="OrthoDB" id="185175at2759"/>
<dbReference type="InterPro" id="IPR059029">
    <property type="entry name" value="FAM13A_dom"/>
</dbReference>
<sequence length="690" mass="78240">MRSSQEDDRPMSPFYLSTHVPSVNTMSSAGDFIERTIRSAVEQHLFDAHGSGGQSSEESETGTSSSTSAVSARQRRRHLKEQDEYWRSKEMDDINKENIPSTFSTNEEGRSGLLDPSQANDKKIKESNSSYIEESMKPKRQKSSCKFSELNENQDSPEPMESSSSGSNSMSPCRSSDPSLGESGPRGILSFLTQPEGAAERERKESTIAFGSGEPFDHIRLTLNSAMRIQESAHQNEMAKAAARSPDAAGPEGSAAPDIPRLDLSGLAEGQDWGEPVPAHPVWQDPDADSEEARVSPQVGRLIRHLLEEDSDPMLSPRFYAYGQSQQFLNDTEVPPSPPNSHSFMRRRSSSLGSYDDEREELTPAQMTRRIQNLKKKIRRFEEKFEDERRYRATNPEVLKWMNELSKLRKQLKESKLKVSEEDVPPMRQRSNTLPKSFGSRLEKGPEKEPDKKPEVAEKAQKPAVDVTLEVILKKLQDKRAEVARPEDIKDMTRDEIASEKVALQKGLLYFESIHGRPVTRTERQIMKPLYDRYRLVKQILSRATSIPVIEEEDGSEDDCNARIDSLVTGKPAFTIRSFLDQLDDDTDGFESPTEDRTPTRCSLDLRLSTLHSASMPELLKQLQEARADKKRLRKTLRDFEDTFFQENGRNVQKEDRAPMAEEYSEYKHVKAKLRLLEVLISKQDPSKVI</sequence>
<dbReference type="PANTHER" id="PTHR15904:SF18">
    <property type="entry name" value="PROTEIN FAM13A"/>
    <property type="match status" value="1"/>
</dbReference>
<dbReference type="Pfam" id="PF26116">
    <property type="entry name" value="FAM13A"/>
    <property type="match status" value="1"/>
</dbReference>
<protein>
    <recommendedName>
        <fullName evidence="4">FAM13A-like domain-containing protein</fullName>
    </recommendedName>
</protein>
<dbReference type="STRING" id="75743.A0A401PHN4"/>
<dbReference type="InterPro" id="IPR039102">
    <property type="entry name" value="FAM13"/>
</dbReference>
<feature type="compositionally biased region" description="Low complexity" evidence="3">
    <location>
        <begin position="156"/>
        <end position="176"/>
    </location>
</feature>
<feature type="compositionally biased region" description="Basic and acidic residues" evidence="3">
    <location>
        <begin position="80"/>
        <end position="96"/>
    </location>
</feature>
<evidence type="ECO:0000313" key="6">
    <source>
        <dbReference type="Proteomes" id="UP000288216"/>
    </source>
</evidence>
<feature type="domain" description="FAM13A-like" evidence="4">
    <location>
        <begin position="615"/>
        <end position="684"/>
    </location>
</feature>
<dbReference type="OMA" id="GQSQQFL"/>
<proteinExistence type="inferred from homology"/>
<comment type="caution">
    <text evidence="5">The sequence shown here is derived from an EMBL/GenBank/DDBJ whole genome shotgun (WGS) entry which is preliminary data.</text>
</comment>
<feature type="region of interest" description="Disordered" evidence="3">
    <location>
        <begin position="1"/>
        <end position="25"/>
    </location>
</feature>
<evidence type="ECO:0000256" key="1">
    <source>
        <dbReference type="ARBA" id="ARBA00007549"/>
    </source>
</evidence>
<comment type="similarity">
    <text evidence="1">Belongs to the FAM13 family.</text>
</comment>
<gene>
    <name evidence="5" type="ORF">scyTo_0006398</name>
</gene>